<name>A0A537JUA2_9BACT</name>
<sequence>MAVPPAETWGDLTRELPYWTIRDGAVVLRDGSYRLGFEVTLPGTEVWDAAQLSACNDRLRTLIGAAVPEGECVRIYVEVHADYSEMLRAFADACRSSRAVVRELHRRRVSALSEAHAAGRLVSQRVILDLSYHPPRMGRRRWWAPLDRATYLRHVSEWGMLRDLMVGHCERCGFRARPLDDGALLAAIWRYFNPDRKRYCPPPAVPVDNQSLELPRRVLGAWPFLSRRSVRTAVARSDVFRRWDFLWLDGHAHAVVAMDALPDTPTTPNAVGPLQALPGSYWLVIEAWNDPRSDQIKRLELKSRLSRQAVLAQDGGDSNARAVERQLSDALDVIQLTSERVVRVGAAVVLQEPNPEAARAAARRAVGAFQQIPGVDARIESAALRRQFVQLAPFSGLPNERLMRMLTSNAADFVPCHAPWRGAVRPVCPFFTRRDSLVPLDPFDPRLPSWNAIVVGESGGGKTHFAIAWLSHLLALDPVVLIVDKGGAYRTFCDVYGGQYVHLDPDAGIAINPFDLLAGEVEPDSTQLALLKSLAALMVAEPDRAPDRQEMALLESAIRQTYARAAGAPVFLHDLVRTLRTFEQVGAHHAGPEEWAAARGIARRLEQWVDQGIYARLLDRPSSVDLSADVVCIDTEGLNEHHPELVPIAALLANHLIYRRVKADEGRLKYVVSDETWAALLNRVAADSLVGMFRRFRKFGAGIMAISQRVQDFESEYARGILENAPVKVLTRAADADRVAPLLGLNDQYRMLWKSLAQRRGVFSEALVIMDLQEGREGGVVVVRDIPEDYLIATTTAEERRERDRLAARMGTWEAIQQLAKSRRVPCLHNGSDGRTPLGS</sequence>
<reference evidence="2 3" key="1">
    <citation type="journal article" date="2019" name="Nat. Microbiol.">
        <title>Mediterranean grassland soil C-N compound turnover is dependent on rainfall and depth, and is mediated by genomically divergent microorganisms.</title>
        <authorList>
            <person name="Diamond S."/>
            <person name="Andeer P.F."/>
            <person name="Li Z."/>
            <person name="Crits-Christoph A."/>
            <person name="Burstein D."/>
            <person name="Anantharaman K."/>
            <person name="Lane K.R."/>
            <person name="Thomas B.C."/>
            <person name="Pan C."/>
            <person name="Northen T.R."/>
            <person name="Banfield J.F."/>
        </authorList>
    </citation>
    <scope>NUCLEOTIDE SEQUENCE [LARGE SCALE GENOMIC DNA]</scope>
    <source>
        <strain evidence="2">NP_3</strain>
    </source>
</reference>
<dbReference type="InterPro" id="IPR027417">
    <property type="entry name" value="P-loop_NTPase"/>
</dbReference>
<dbReference type="PANTHER" id="PTHR30121:SF6">
    <property type="entry name" value="SLR6007 PROTEIN"/>
    <property type="match status" value="1"/>
</dbReference>
<organism evidence="2 3">
    <name type="scientific">Candidatus Segetimicrobium genomatis</name>
    <dbReference type="NCBI Taxonomy" id="2569760"/>
    <lineage>
        <taxon>Bacteria</taxon>
        <taxon>Bacillati</taxon>
        <taxon>Candidatus Sysuimicrobiota</taxon>
        <taxon>Candidatus Sysuimicrobiia</taxon>
        <taxon>Candidatus Sysuimicrobiales</taxon>
        <taxon>Candidatus Segetimicrobiaceae</taxon>
        <taxon>Candidatus Segetimicrobium</taxon>
    </lineage>
</organism>
<dbReference type="Proteomes" id="UP000318509">
    <property type="component" value="Unassembled WGS sequence"/>
</dbReference>
<dbReference type="InterPro" id="IPR043964">
    <property type="entry name" value="P-loop_TraG"/>
</dbReference>
<proteinExistence type="predicted"/>
<evidence type="ECO:0000313" key="3">
    <source>
        <dbReference type="Proteomes" id="UP000318509"/>
    </source>
</evidence>
<dbReference type="Gene3D" id="1.10.8.730">
    <property type="match status" value="1"/>
</dbReference>
<evidence type="ECO:0000259" key="1">
    <source>
        <dbReference type="Pfam" id="PF19044"/>
    </source>
</evidence>
<dbReference type="InterPro" id="IPR051162">
    <property type="entry name" value="T4SS_component"/>
</dbReference>
<dbReference type="Gene3D" id="3.40.50.300">
    <property type="entry name" value="P-loop containing nucleotide triphosphate hydrolases"/>
    <property type="match status" value="1"/>
</dbReference>
<dbReference type="AlphaFoldDB" id="A0A537JUA2"/>
<feature type="domain" description="TraG P-loop" evidence="1">
    <location>
        <begin position="451"/>
        <end position="821"/>
    </location>
</feature>
<dbReference type="EMBL" id="VBAK01000168">
    <property type="protein sequence ID" value="TMI87044.1"/>
    <property type="molecule type" value="Genomic_DNA"/>
</dbReference>
<comment type="caution">
    <text evidence="2">The sequence shown here is derived from an EMBL/GenBank/DDBJ whole genome shotgun (WGS) entry which is preliminary data.</text>
</comment>
<dbReference type="CDD" id="cd01127">
    <property type="entry name" value="TrwB_TraG_TraD_VirD4"/>
    <property type="match status" value="1"/>
</dbReference>
<evidence type="ECO:0000313" key="2">
    <source>
        <dbReference type="EMBL" id="TMI87044.1"/>
    </source>
</evidence>
<dbReference type="SUPFAM" id="SSF52540">
    <property type="entry name" value="P-loop containing nucleoside triphosphate hydrolases"/>
    <property type="match status" value="1"/>
</dbReference>
<protein>
    <recommendedName>
        <fullName evidence="1">TraG P-loop domain-containing protein</fullName>
    </recommendedName>
</protein>
<accession>A0A537JUA2</accession>
<dbReference type="Pfam" id="PF19044">
    <property type="entry name" value="P-loop_TraG"/>
    <property type="match status" value="1"/>
</dbReference>
<gene>
    <name evidence="2" type="ORF">E6H00_16810</name>
</gene>
<dbReference type="PANTHER" id="PTHR30121">
    <property type="entry name" value="UNCHARACTERIZED PROTEIN YJGR-RELATED"/>
    <property type="match status" value="1"/>
</dbReference>